<gene>
    <name evidence="4" type="ORF">L1F31_11135</name>
</gene>
<dbReference type="Pfam" id="PF00293">
    <property type="entry name" value="NUDIX"/>
    <property type="match status" value="1"/>
</dbReference>
<name>A0ABY5SNS7_9MICO</name>
<organism evidence="4 5">
    <name type="scientific">Brevibacterium spongiae</name>
    <dbReference type="NCBI Taxonomy" id="2909672"/>
    <lineage>
        <taxon>Bacteria</taxon>
        <taxon>Bacillati</taxon>
        <taxon>Actinomycetota</taxon>
        <taxon>Actinomycetes</taxon>
        <taxon>Micrococcales</taxon>
        <taxon>Brevibacteriaceae</taxon>
        <taxon>Brevibacterium</taxon>
    </lineage>
</organism>
<protein>
    <submittedName>
        <fullName evidence="4">NUDIX hydrolase</fullName>
    </submittedName>
</protein>
<evidence type="ECO:0000259" key="3">
    <source>
        <dbReference type="PROSITE" id="PS51462"/>
    </source>
</evidence>
<dbReference type="PANTHER" id="PTHR11839">
    <property type="entry name" value="UDP/ADP-SUGAR PYROPHOSPHATASE"/>
    <property type="match status" value="1"/>
</dbReference>
<reference evidence="4" key="1">
    <citation type="submission" date="2022-03" db="EMBL/GenBank/DDBJ databases">
        <title>Brevibacterium spongiae sp. nov., isolated from marine sponge.</title>
        <authorList>
            <person name="Li Z."/>
            <person name="Zhang M."/>
        </authorList>
    </citation>
    <scope>NUCLEOTIDE SEQUENCE</scope>
    <source>
        <strain evidence="4">WHS-Z9</strain>
    </source>
</reference>
<feature type="compositionally biased region" description="Gly residues" evidence="2">
    <location>
        <begin position="228"/>
        <end position="238"/>
    </location>
</feature>
<evidence type="ECO:0000256" key="1">
    <source>
        <dbReference type="ARBA" id="ARBA00022801"/>
    </source>
</evidence>
<keyword evidence="5" id="KW-1185">Reference proteome</keyword>
<dbReference type="Gene3D" id="3.90.79.10">
    <property type="entry name" value="Nucleoside Triphosphate Pyrophosphohydrolase"/>
    <property type="match status" value="1"/>
</dbReference>
<dbReference type="EMBL" id="CP093443">
    <property type="protein sequence ID" value="UVI34686.1"/>
    <property type="molecule type" value="Genomic_DNA"/>
</dbReference>
<dbReference type="CDD" id="cd24158">
    <property type="entry name" value="NUDIX_ADPRase_Rv1700"/>
    <property type="match status" value="1"/>
</dbReference>
<dbReference type="SUPFAM" id="SSF55811">
    <property type="entry name" value="Nudix"/>
    <property type="match status" value="1"/>
</dbReference>
<evidence type="ECO:0000313" key="5">
    <source>
        <dbReference type="Proteomes" id="UP001064879"/>
    </source>
</evidence>
<dbReference type="Proteomes" id="UP001064879">
    <property type="component" value="Chromosome"/>
</dbReference>
<dbReference type="InterPro" id="IPR015797">
    <property type="entry name" value="NUDIX_hydrolase-like_dom_sf"/>
</dbReference>
<evidence type="ECO:0000256" key="2">
    <source>
        <dbReference type="SAM" id="MobiDB-lite"/>
    </source>
</evidence>
<evidence type="ECO:0000313" key="4">
    <source>
        <dbReference type="EMBL" id="UVI34686.1"/>
    </source>
</evidence>
<keyword evidence="1 4" id="KW-0378">Hydrolase</keyword>
<dbReference type="PANTHER" id="PTHR11839:SF31">
    <property type="entry name" value="ADP-RIBOSE PYROPHOSPHATASE"/>
    <property type="match status" value="1"/>
</dbReference>
<accession>A0ABY5SNS7</accession>
<dbReference type="RefSeq" id="WP_265417366.1">
    <property type="nucleotide sequence ID" value="NZ_CP093443.1"/>
</dbReference>
<dbReference type="GO" id="GO:0016787">
    <property type="term" value="F:hydrolase activity"/>
    <property type="evidence" value="ECO:0007669"/>
    <property type="project" value="UniProtKB-KW"/>
</dbReference>
<feature type="domain" description="Nudix hydrolase" evidence="3">
    <location>
        <begin position="46"/>
        <end position="180"/>
    </location>
</feature>
<dbReference type="PROSITE" id="PS51462">
    <property type="entry name" value="NUDIX"/>
    <property type="match status" value="1"/>
</dbReference>
<proteinExistence type="predicted"/>
<feature type="region of interest" description="Disordered" evidence="2">
    <location>
        <begin position="211"/>
        <end position="255"/>
    </location>
</feature>
<sequence>MSSLHDETFTPNITSSEIVYNGAVWDIRKETFDLPEASGLVRDLMAHTGAVGVAVVDDQQRILLAQQYRHPVRARLWEVPAGLLDVPGEDPLDAAKRELAEEADLTAERWELLSDSCLTPGGSSETMRLYLARGLSYVPEADRHERGEEEAGFQYRWVGIDEALEAVTDGRVTNAIAQLAIFHVDRVLRAEAAGSSLALRPVDAPRRLVDGRPDFGRGAAVETNSATGGTGDTTGGAAGQTNGSADPESARTSED</sequence>
<dbReference type="InterPro" id="IPR000086">
    <property type="entry name" value="NUDIX_hydrolase_dom"/>
</dbReference>